<name>A0ABY9T6K6_BREBE</name>
<protein>
    <submittedName>
        <fullName evidence="2">Group II intron reverse transcriptase/maturase</fullName>
        <ecNumber evidence="2">2.7.7.49</ecNumber>
    </submittedName>
</protein>
<sequence>MRVNAQVESETELKSVLDTLYRQSQDGKSFTGLYELITNEQTIITAIHNIKSNKGSMTAGIDKKVIRDYLQMPREKLLRTIKTCFESYNPQPVRRKLIPKGNSDKMRPLGIPTMQDRIIQECARIVLEPILEAKFYPHSYGFRPYRSTHHAIARIASLINIGEFRFAIEGDIKGYFDNIDHSLLINKLSKMGVIDKRVLALVMKMLKAGIMNEGVFEESTLGSPQGGIISPLLANVYLNDFDWIVSSWYENPYQLEQYSNEKNARRAMRQKGIEPVFLVRYADDWVILTKSREEAERRLKALNKYFEAKLKLQLSPDKTVITDLTEKAMSFLGFWLKVEKPRTFTGRTGKVRKRPLTCKVYPNTKKLNEKFREVLDKIKSLKTTVCEYQKAVVIEEVNSMIVGLSLYYNKSICSKVFSSLDNKVFKACHYTWKSMYYNQNGGKNLDHVKTAKELSNRPARHAGYTTKCHAVEVEGKWVGITKFFMTGSDRAVNFNQAMTPYTEEGRSLYAQLSKKKNPLDRPPLYNPNSFRLAKKNSRSSNHNLRKYNFEYYMNREYAWNRDKGKCKICELDILPNDYHCHHIDPTLPLHEINKVANLASVHDGCHELIHGTSEVDNPKMAKKLSKYREKLKGKAKVVS</sequence>
<dbReference type="PROSITE" id="PS50878">
    <property type="entry name" value="RT_POL"/>
    <property type="match status" value="1"/>
</dbReference>
<reference evidence="2 3" key="1">
    <citation type="submission" date="2023-09" db="EMBL/GenBank/DDBJ databases">
        <title>Complete Genome and Methylome dissection of Bacillus brevis NEB573 original source of BbsI restriction endonuclease.</title>
        <authorList>
            <person name="Fomenkov A."/>
            <person name="Roberts R.D."/>
        </authorList>
    </citation>
    <scope>NUCLEOTIDE SEQUENCE [LARGE SCALE GENOMIC DNA]</scope>
    <source>
        <strain evidence="2 3">NEB573</strain>
    </source>
</reference>
<dbReference type="Proteomes" id="UP001256827">
    <property type="component" value="Chromosome"/>
</dbReference>
<evidence type="ECO:0000313" key="3">
    <source>
        <dbReference type="Proteomes" id="UP001256827"/>
    </source>
</evidence>
<dbReference type="CDD" id="cd01651">
    <property type="entry name" value="RT_G2_intron"/>
    <property type="match status" value="1"/>
</dbReference>
<keyword evidence="2" id="KW-0695">RNA-directed DNA polymerase</keyword>
<keyword evidence="3" id="KW-1185">Reference proteome</keyword>
<keyword evidence="2" id="KW-0808">Transferase</keyword>
<dbReference type="CDD" id="cd00085">
    <property type="entry name" value="HNHc"/>
    <property type="match status" value="1"/>
</dbReference>
<dbReference type="InterPro" id="IPR003615">
    <property type="entry name" value="HNH_nuc"/>
</dbReference>
<dbReference type="GeneID" id="301134507"/>
<dbReference type="RefSeq" id="WP_310767566.1">
    <property type="nucleotide sequence ID" value="NZ_CP134050.1"/>
</dbReference>
<dbReference type="InterPro" id="IPR051083">
    <property type="entry name" value="GrpII_Intron_Splice-Mob/Def"/>
</dbReference>
<evidence type="ECO:0000259" key="1">
    <source>
        <dbReference type="PROSITE" id="PS50878"/>
    </source>
</evidence>
<dbReference type="Pfam" id="PF00078">
    <property type="entry name" value="RVT_1"/>
    <property type="match status" value="1"/>
</dbReference>
<keyword evidence="2" id="KW-0548">Nucleotidyltransferase</keyword>
<dbReference type="InterPro" id="IPR000477">
    <property type="entry name" value="RT_dom"/>
</dbReference>
<organism evidence="2 3">
    <name type="scientific">Brevibacillus brevis</name>
    <name type="common">Bacillus brevis</name>
    <dbReference type="NCBI Taxonomy" id="1393"/>
    <lineage>
        <taxon>Bacteria</taxon>
        <taxon>Bacillati</taxon>
        <taxon>Bacillota</taxon>
        <taxon>Bacilli</taxon>
        <taxon>Bacillales</taxon>
        <taxon>Paenibacillaceae</taxon>
        <taxon>Brevibacillus</taxon>
    </lineage>
</organism>
<accession>A0ABY9T6K6</accession>
<dbReference type="EMBL" id="CP134050">
    <property type="protein sequence ID" value="WNC14826.1"/>
    <property type="molecule type" value="Genomic_DNA"/>
</dbReference>
<dbReference type="NCBIfam" id="TIGR04416">
    <property type="entry name" value="group_II_RT_mat"/>
    <property type="match status" value="1"/>
</dbReference>
<dbReference type="PANTHER" id="PTHR34047">
    <property type="entry name" value="NUCLEAR INTRON MATURASE 1, MITOCHONDRIAL-RELATED"/>
    <property type="match status" value="1"/>
</dbReference>
<evidence type="ECO:0000313" key="2">
    <source>
        <dbReference type="EMBL" id="WNC14826.1"/>
    </source>
</evidence>
<dbReference type="PANTHER" id="PTHR34047:SF8">
    <property type="entry name" value="PROTEIN YKFC"/>
    <property type="match status" value="1"/>
</dbReference>
<proteinExistence type="predicted"/>
<dbReference type="SUPFAM" id="SSF56672">
    <property type="entry name" value="DNA/RNA polymerases"/>
    <property type="match status" value="1"/>
</dbReference>
<dbReference type="InterPro" id="IPR030931">
    <property type="entry name" value="Group_II_RT_mat"/>
</dbReference>
<gene>
    <name evidence="2" type="primary">ltrA</name>
    <name evidence="2" type="ORF">RGB73_29915</name>
</gene>
<dbReference type="EC" id="2.7.7.49" evidence="2"/>
<dbReference type="GO" id="GO:0003964">
    <property type="term" value="F:RNA-directed DNA polymerase activity"/>
    <property type="evidence" value="ECO:0007669"/>
    <property type="project" value="UniProtKB-KW"/>
</dbReference>
<feature type="domain" description="Reverse transcriptase" evidence="1">
    <location>
        <begin position="79"/>
        <end position="336"/>
    </location>
</feature>
<dbReference type="InterPro" id="IPR043502">
    <property type="entry name" value="DNA/RNA_pol_sf"/>
</dbReference>